<accession>A0ABW0L9H7</accession>
<feature type="site" description="Important for catalytic activity" evidence="5">
    <location>
        <position position="111"/>
    </location>
</feature>
<keyword evidence="5" id="KW-0511">Multifunctional enzyme</keyword>
<feature type="binding site" evidence="5">
    <location>
        <position position="181"/>
    </location>
    <ligand>
        <name>NADP(+)</name>
        <dbReference type="ChEBI" id="CHEBI:58349"/>
    </ligand>
</feature>
<dbReference type="EMBL" id="JBHSMU010000016">
    <property type="protein sequence ID" value="MFC5462404.1"/>
    <property type="molecule type" value="Genomic_DNA"/>
</dbReference>
<feature type="binding site" evidence="5">
    <location>
        <position position="211"/>
    </location>
    <ligand>
        <name>substrate</name>
    </ligand>
</feature>
<comment type="caution">
    <text evidence="7">The sequence shown here is derived from an EMBL/GenBank/DDBJ whole genome shotgun (WGS) entry which is preliminary data.</text>
</comment>
<comment type="function">
    <text evidence="5">Catalyzes the two-step NADP-dependent conversion of GDP-4-dehydro-6-deoxy-D-mannose to GDP-fucose, involving an epimerase and a reductase reaction.</text>
</comment>
<evidence type="ECO:0000259" key="6">
    <source>
        <dbReference type="Pfam" id="PF01370"/>
    </source>
</evidence>
<feature type="binding site" evidence="5">
    <location>
        <position position="280"/>
    </location>
    <ligand>
        <name>substrate</name>
    </ligand>
</feature>
<comment type="catalytic activity">
    <reaction evidence="5">
        <text>GDP-beta-L-fucose + NADP(+) = GDP-4-dehydro-alpha-D-rhamnose + NADPH + H(+)</text>
        <dbReference type="Rhea" id="RHEA:18885"/>
        <dbReference type="ChEBI" id="CHEBI:15378"/>
        <dbReference type="ChEBI" id="CHEBI:57273"/>
        <dbReference type="ChEBI" id="CHEBI:57783"/>
        <dbReference type="ChEBI" id="CHEBI:57964"/>
        <dbReference type="ChEBI" id="CHEBI:58349"/>
        <dbReference type="EC" id="1.1.1.271"/>
    </reaction>
</comment>
<feature type="binding site" evidence="5">
    <location>
        <position position="142"/>
    </location>
    <ligand>
        <name>NADP(+)</name>
        <dbReference type="ChEBI" id="CHEBI:58349"/>
    </ligand>
</feature>
<dbReference type="PANTHER" id="PTHR43238:SF1">
    <property type="entry name" value="GDP-L-FUCOSE SYNTHASE"/>
    <property type="match status" value="1"/>
</dbReference>
<name>A0ABW0L9H7_9BURK</name>
<organism evidence="7 8">
    <name type="scientific">Massilia niabensis</name>
    <dbReference type="NCBI Taxonomy" id="544910"/>
    <lineage>
        <taxon>Bacteria</taxon>
        <taxon>Pseudomonadati</taxon>
        <taxon>Pseudomonadota</taxon>
        <taxon>Betaproteobacteria</taxon>
        <taxon>Burkholderiales</taxon>
        <taxon>Oxalobacteraceae</taxon>
        <taxon>Telluria group</taxon>
        <taxon>Massilia</taxon>
    </lineage>
</organism>
<evidence type="ECO:0000256" key="3">
    <source>
        <dbReference type="ARBA" id="ARBA00023002"/>
    </source>
</evidence>
<evidence type="ECO:0000313" key="8">
    <source>
        <dbReference type="Proteomes" id="UP001596050"/>
    </source>
</evidence>
<dbReference type="SUPFAM" id="SSF51735">
    <property type="entry name" value="NAD(P)-binding Rossmann-fold domains"/>
    <property type="match status" value="1"/>
</dbReference>
<sequence length="324" mass="35790">MNNPDPRIYVAGHRGLVGSAIVRALRARGYTNIVTRTHDELELTDQDAVRAFFRAERIDHVYLAAARVGGIHANNSYPAEFIYDNLMVQANVVHEAWRAGVGRLLFLGSSCIYPRLAQQPIREEYLMDGALEPTNEPYAVAKIAGIKLCESYNRQYGTDFRSVMPTNLYGPGDNYHPQNSHVIPALVRRFHEAKAEGAREVVIWGSGKPMREFLYVDDMAAASVHVMSLPLESYAAVTDPMHSHINVGSGNEVSIHELAHLVGEVVGFEGRIVFDATKPDGTPRKLLDVSKLRSLGWSANTPLREGLHRAYAAFLAVQLADATA</sequence>
<dbReference type="CDD" id="cd05239">
    <property type="entry name" value="GDP_FS_SDR_e"/>
    <property type="match status" value="1"/>
</dbReference>
<keyword evidence="2 5" id="KW-0521">NADP</keyword>
<keyword evidence="8" id="KW-1185">Reference proteome</keyword>
<feature type="binding site" evidence="5">
    <location>
        <begin position="165"/>
        <end position="168"/>
    </location>
    <ligand>
        <name>NADP(+)</name>
        <dbReference type="ChEBI" id="CHEBI:58349"/>
    </ligand>
</feature>
<dbReference type="Proteomes" id="UP001596050">
    <property type="component" value="Unassembled WGS sequence"/>
</dbReference>
<dbReference type="InterPro" id="IPR028614">
    <property type="entry name" value="GDP_fucose/colitose_synth"/>
</dbReference>
<comment type="pathway">
    <text evidence="5">Nucleotide-sugar biosynthesis; GDP-L-fucose biosynthesis via de novo pathway; GDP-L-fucose from GDP-alpha-D-mannose: step 2/2.</text>
</comment>
<feature type="domain" description="NAD-dependent epimerase/dehydratase" evidence="6">
    <location>
        <begin position="8"/>
        <end position="229"/>
    </location>
</feature>
<keyword evidence="3 5" id="KW-0560">Oxidoreductase</keyword>
<dbReference type="Gene3D" id="3.40.50.720">
    <property type="entry name" value="NAD(P)-binding Rossmann-like Domain"/>
    <property type="match status" value="1"/>
</dbReference>
<evidence type="ECO:0000313" key="7">
    <source>
        <dbReference type="EMBL" id="MFC5462404.1"/>
    </source>
</evidence>
<dbReference type="RefSeq" id="WP_379785892.1">
    <property type="nucleotide sequence ID" value="NZ_JBHSMU010000016.1"/>
</dbReference>
<dbReference type="Pfam" id="PF01370">
    <property type="entry name" value="Epimerase"/>
    <property type="match status" value="1"/>
</dbReference>
<proteinExistence type="inferred from homology"/>
<evidence type="ECO:0000256" key="4">
    <source>
        <dbReference type="ARBA" id="ARBA00023235"/>
    </source>
</evidence>
<comment type="similarity">
    <text evidence="1 5">Belongs to the NAD(P)-dependent epimerase/dehydratase family. Fucose synthase subfamily.</text>
</comment>
<reference evidence="8" key="1">
    <citation type="journal article" date="2019" name="Int. J. Syst. Evol. Microbiol.">
        <title>The Global Catalogue of Microorganisms (GCM) 10K type strain sequencing project: providing services to taxonomists for standard genome sequencing and annotation.</title>
        <authorList>
            <consortium name="The Broad Institute Genomics Platform"/>
            <consortium name="The Broad Institute Genome Sequencing Center for Infectious Disease"/>
            <person name="Wu L."/>
            <person name="Ma J."/>
        </authorList>
    </citation>
    <scope>NUCLEOTIDE SEQUENCE [LARGE SCALE GENOMIC DNA]</scope>
    <source>
        <strain evidence="8">KACC 12649</strain>
    </source>
</reference>
<dbReference type="EC" id="1.1.1.271" evidence="5"/>
<feature type="binding site" evidence="5">
    <location>
        <begin position="12"/>
        <end position="18"/>
    </location>
    <ligand>
        <name>NADP(+)</name>
        <dbReference type="ChEBI" id="CHEBI:58349"/>
    </ligand>
</feature>
<evidence type="ECO:0000256" key="5">
    <source>
        <dbReference type="HAMAP-Rule" id="MF_00956"/>
    </source>
</evidence>
<feature type="active site" description="Proton donor/acceptor" evidence="5">
    <location>
        <position position="138"/>
    </location>
</feature>
<gene>
    <name evidence="5" type="primary">fcl</name>
    <name evidence="7" type="ORF">ACFPN5_21580</name>
</gene>
<feature type="binding site" evidence="5">
    <location>
        <position position="204"/>
    </location>
    <ligand>
        <name>substrate</name>
    </ligand>
</feature>
<dbReference type="Gene3D" id="3.90.25.10">
    <property type="entry name" value="UDP-galactose 4-epimerase, domain 1"/>
    <property type="match status" value="1"/>
</dbReference>
<feature type="site" description="Important for catalytic activity" evidence="5">
    <location>
        <position position="109"/>
    </location>
</feature>
<keyword evidence="4 5" id="KW-0413">Isomerase</keyword>
<dbReference type="PANTHER" id="PTHR43238">
    <property type="entry name" value="GDP-L-FUCOSE SYNTHASE"/>
    <property type="match status" value="1"/>
</dbReference>
<evidence type="ECO:0000256" key="2">
    <source>
        <dbReference type="ARBA" id="ARBA00022857"/>
    </source>
</evidence>
<protein>
    <recommendedName>
        <fullName evidence="5">GDP-L-fucose synthase</fullName>
        <ecNumber evidence="5">1.1.1.271</ecNumber>
    </recommendedName>
    <alternativeName>
        <fullName evidence="5">GDP-4-keto-6-deoxy-D-mannose-3,5-epimerase-4-reductase</fullName>
    </alternativeName>
</protein>
<dbReference type="HAMAP" id="MF_00956">
    <property type="entry name" value="GDP_fucose_synth"/>
    <property type="match status" value="1"/>
</dbReference>
<feature type="binding site" evidence="5">
    <location>
        <begin position="107"/>
        <end position="110"/>
    </location>
    <ligand>
        <name>NADP(+)</name>
        <dbReference type="ChEBI" id="CHEBI:58349"/>
    </ligand>
</feature>
<evidence type="ECO:0000256" key="1">
    <source>
        <dbReference type="ARBA" id="ARBA00005959"/>
    </source>
</evidence>
<dbReference type="InterPro" id="IPR036291">
    <property type="entry name" value="NAD(P)-bd_dom_sf"/>
</dbReference>
<dbReference type="InterPro" id="IPR001509">
    <property type="entry name" value="Epimerase_deHydtase"/>
</dbReference>
<feature type="binding site" evidence="5">
    <location>
        <position position="189"/>
    </location>
    <ligand>
        <name>substrate</name>
    </ligand>
</feature>